<keyword evidence="3" id="KW-0963">Cytoplasm</keyword>
<dbReference type="InterPro" id="IPR000023">
    <property type="entry name" value="Phosphofructokinase_dom"/>
</dbReference>
<evidence type="ECO:0000313" key="12">
    <source>
        <dbReference type="EMBL" id="KAK2105447.1"/>
    </source>
</evidence>
<keyword evidence="5" id="KW-0479">Metal-binding</keyword>
<organism evidence="12 13">
    <name type="scientific">Saguinus oedipus</name>
    <name type="common">Cotton-top tamarin</name>
    <name type="synonym">Oedipomidas oedipus</name>
    <dbReference type="NCBI Taxonomy" id="9490"/>
    <lineage>
        <taxon>Eukaryota</taxon>
        <taxon>Metazoa</taxon>
        <taxon>Chordata</taxon>
        <taxon>Craniata</taxon>
        <taxon>Vertebrata</taxon>
        <taxon>Euteleostomi</taxon>
        <taxon>Mammalia</taxon>
        <taxon>Eutheria</taxon>
        <taxon>Euarchontoglires</taxon>
        <taxon>Primates</taxon>
        <taxon>Haplorrhini</taxon>
        <taxon>Platyrrhini</taxon>
        <taxon>Cebidae</taxon>
        <taxon>Callitrichinae</taxon>
        <taxon>Saguinus</taxon>
    </lineage>
</organism>
<dbReference type="Pfam" id="PF00365">
    <property type="entry name" value="PFK"/>
    <property type="match status" value="1"/>
</dbReference>
<evidence type="ECO:0000256" key="7">
    <source>
        <dbReference type="ARBA" id="ARBA00022842"/>
    </source>
</evidence>
<evidence type="ECO:0000256" key="1">
    <source>
        <dbReference type="ARBA" id="ARBA00001946"/>
    </source>
</evidence>
<dbReference type="Proteomes" id="UP001266305">
    <property type="component" value="Unassembled WGS sequence"/>
</dbReference>
<protein>
    <recommendedName>
        <fullName evidence="11">Phosphofructokinase domain-containing protein</fullName>
    </recommendedName>
</protein>
<feature type="region of interest" description="Disordered" evidence="10">
    <location>
        <begin position="1"/>
        <end position="27"/>
    </location>
</feature>
<dbReference type="PANTHER" id="PTHR13697:SF5">
    <property type="entry name" value="ATP-DEPENDENT 6-PHOSPHOFRUCTOKINASE, PLATELET TYPE"/>
    <property type="match status" value="1"/>
</dbReference>
<keyword evidence="8" id="KW-0324">Glycolysis</keyword>
<evidence type="ECO:0000256" key="9">
    <source>
        <dbReference type="ARBA" id="ARBA00048070"/>
    </source>
</evidence>
<accession>A0ABQ9V883</accession>
<evidence type="ECO:0000256" key="5">
    <source>
        <dbReference type="ARBA" id="ARBA00022723"/>
    </source>
</evidence>
<comment type="cofactor">
    <cofactor evidence="1">
        <name>Mg(2+)</name>
        <dbReference type="ChEBI" id="CHEBI:18420"/>
    </cofactor>
</comment>
<dbReference type="InterPro" id="IPR035966">
    <property type="entry name" value="PKF_sf"/>
</dbReference>
<dbReference type="SUPFAM" id="SSF53784">
    <property type="entry name" value="Phosphofructokinase"/>
    <property type="match status" value="1"/>
</dbReference>
<keyword evidence="7" id="KW-0460">Magnesium</keyword>
<reference evidence="12 13" key="1">
    <citation type="submission" date="2023-05" db="EMBL/GenBank/DDBJ databases">
        <title>B98-5 Cell Line De Novo Hybrid Assembly: An Optical Mapping Approach.</title>
        <authorList>
            <person name="Kananen K."/>
            <person name="Auerbach J.A."/>
            <person name="Kautto E."/>
            <person name="Blachly J.S."/>
        </authorList>
    </citation>
    <scope>NUCLEOTIDE SEQUENCE [LARGE SCALE GENOMIC DNA]</scope>
    <source>
        <strain evidence="12">B95-8</strain>
        <tissue evidence="12">Cell line</tissue>
    </source>
</reference>
<keyword evidence="6" id="KW-0418">Kinase</keyword>
<evidence type="ECO:0000256" key="8">
    <source>
        <dbReference type="ARBA" id="ARBA00023152"/>
    </source>
</evidence>
<gene>
    <name evidence="12" type="ORF">P7K49_014961</name>
</gene>
<evidence type="ECO:0000256" key="10">
    <source>
        <dbReference type="SAM" id="MobiDB-lite"/>
    </source>
</evidence>
<dbReference type="InterPro" id="IPR022953">
    <property type="entry name" value="ATP_PFK"/>
</dbReference>
<evidence type="ECO:0000256" key="4">
    <source>
        <dbReference type="ARBA" id="ARBA00022679"/>
    </source>
</evidence>
<evidence type="ECO:0000256" key="6">
    <source>
        <dbReference type="ARBA" id="ARBA00022777"/>
    </source>
</evidence>
<evidence type="ECO:0000256" key="3">
    <source>
        <dbReference type="ARBA" id="ARBA00022490"/>
    </source>
</evidence>
<feature type="domain" description="Phosphofructokinase" evidence="11">
    <location>
        <begin position="60"/>
        <end position="138"/>
    </location>
</feature>
<evidence type="ECO:0000259" key="11">
    <source>
        <dbReference type="Pfam" id="PF00365"/>
    </source>
</evidence>
<keyword evidence="13" id="KW-1185">Reference proteome</keyword>
<dbReference type="PANTHER" id="PTHR13697">
    <property type="entry name" value="PHOSPHOFRUCTOKINASE"/>
    <property type="match status" value="1"/>
</dbReference>
<comment type="catalytic activity">
    <reaction evidence="9">
        <text>beta-D-fructose 6-phosphate + ATP = beta-D-fructose 1,6-bisphosphate + ADP + H(+)</text>
        <dbReference type="Rhea" id="RHEA:16109"/>
        <dbReference type="ChEBI" id="CHEBI:15378"/>
        <dbReference type="ChEBI" id="CHEBI:30616"/>
        <dbReference type="ChEBI" id="CHEBI:32966"/>
        <dbReference type="ChEBI" id="CHEBI:57634"/>
        <dbReference type="ChEBI" id="CHEBI:456216"/>
        <dbReference type="EC" id="2.7.1.11"/>
    </reaction>
</comment>
<comment type="caution">
    <text evidence="12">The sequence shown here is derived from an EMBL/GenBank/DDBJ whole genome shotgun (WGS) entry which is preliminary data.</text>
</comment>
<name>A0ABQ9V883_SAGOE</name>
<comment type="pathway">
    <text evidence="2">Carbohydrate degradation; glycolysis; D-glyceraldehyde 3-phosphate and glycerone phosphate from D-glucose: step 3/4.</text>
</comment>
<dbReference type="PRINTS" id="PR00476">
    <property type="entry name" value="PHFRCTKINASE"/>
</dbReference>
<sequence>MAIANVPRSLQPHTGEGGRVGTSMVSQGSRRHALRTAWRELGVSDIILNLAVFSVLPGKYLEEIATQMRMHSINALLIIGGFEAYLGLLELSAAREKHEEFCVPMVMVPATVSNNVPGSDFSIGADTALNTITDVSLCKHREAVAG</sequence>
<dbReference type="EMBL" id="JASSZA010000007">
    <property type="protein sequence ID" value="KAK2105447.1"/>
    <property type="molecule type" value="Genomic_DNA"/>
</dbReference>
<proteinExistence type="predicted"/>
<keyword evidence="4" id="KW-0808">Transferase</keyword>
<evidence type="ECO:0000256" key="2">
    <source>
        <dbReference type="ARBA" id="ARBA00004679"/>
    </source>
</evidence>
<dbReference type="Gene3D" id="3.40.50.450">
    <property type="match status" value="1"/>
</dbReference>
<evidence type="ECO:0000313" key="13">
    <source>
        <dbReference type="Proteomes" id="UP001266305"/>
    </source>
</evidence>